<keyword evidence="4 11" id="KW-0812">Transmembrane</keyword>
<gene>
    <name evidence="12" type="primary">eccB</name>
    <name evidence="12" type="ORF">ACFQ04_10965</name>
</gene>
<feature type="compositionally biased region" description="Low complexity" evidence="10">
    <location>
        <begin position="165"/>
        <end position="178"/>
    </location>
</feature>
<dbReference type="InterPro" id="IPR007795">
    <property type="entry name" value="T7SS_EccB"/>
</dbReference>
<organism evidence="12 13">
    <name type="scientific">Williamsia deligens</name>
    <dbReference type="NCBI Taxonomy" id="321325"/>
    <lineage>
        <taxon>Bacteria</taxon>
        <taxon>Bacillati</taxon>
        <taxon>Actinomycetota</taxon>
        <taxon>Actinomycetes</taxon>
        <taxon>Mycobacteriales</taxon>
        <taxon>Nocardiaceae</taxon>
        <taxon>Williamsia</taxon>
    </lineage>
</organism>
<protein>
    <submittedName>
        <fullName evidence="12">Type VII secretion protein EccB</fullName>
    </submittedName>
</protein>
<comment type="caution">
    <text evidence="12">The sequence shown here is derived from an EMBL/GenBank/DDBJ whole genome shotgun (WGS) entry which is preliminary data.</text>
</comment>
<reference evidence="13" key="1">
    <citation type="journal article" date="2019" name="Int. J. Syst. Evol. Microbiol.">
        <title>The Global Catalogue of Microorganisms (GCM) 10K type strain sequencing project: providing services to taxonomists for standard genome sequencing and annotation.</title>
        <authorList>
            <consortium name="The Broad Institute Genomics Platform"/>
            <consortium name="The Broad Institute Genome Sequencing Center for Infectious Disease"/>
            <person name="Wu L."/>
            <person name="Ma J."/>
        </authorList>
    </citation>
    <scope>NUCLEOTIDE SEQUENCE [LARGE SCALE GENOMIC DNA]</scope>
    <source>
        <strain evidence="13">CCUG 50873</strain>
    </source>
</reference>
<comment type="subcellular location">
    <subcellularLocation>
        <location evidence="1">Cell membrane</location>
        <topology evidence="1">Single-pass membrane protein</topology>
    </subcellularLocation>
</comment>
<feature type="compositionally biased region" description="Basic and acidic residues" evidence="10">
    <location>
        <begin position="151"/>
        <end position="160"/>
    </location>
</feature>
<keyword evidence="9 11" id="KW-0472">Membrane</keyword>
<evidence type="ECO:0000256" key="3">
    <source>
        <dbReference type="ARBA" id="ARBA00022475"/>
    </source>
</evidence>
<evidence type="ECO:0000256" key="8">
    <source>
        <dbReference type="ARBA" id="ARBA00022989"/>
    </source>
</evidence>
<evidence type="ECO:0000256" key="1">
    <source>
        <dbReference type="ARBA" id="ARBA00004162"/>
    </source>
</evidence>
<evidence type="ECO:0000313" key="13">
    <source>
        <dbReference type="Proteomes" id="UP001597068"/>
    </source>
</evidence>
<dbReference type="InterPro" id="IPR042485">
    <property type="entry name" value="T7SS_EccB_R3"/>
</dbReference>
<feature type="transmembrane region" description="Helical" evidence="11">
    <location>
        <begin position="40"/>
        <end position="63"/>
    </location>
</feature>
<dbReference type="NCBIfam" id="TIGR03919">
    <property type="entry name" value="T7SS_EccB"/>
    <property type="match status" value="1"/>
</dbReference>
<name>A0ABW3G6E4_9NOCA</name>
<feature type="region of interest" description="Disordered" evidence="10">
    <location>
        <begin position="151"/>
        <end position="184"/>
    </location>
</feature>
<proteinExistence type="inferred from homology"/>
<evidence type="ECO:0000256" key="7">
    <source>
        <dbReference type="ARBA" id="ARBA00022840"/>
    </source>
</evidence>
<dbReference type="PANTHER" id="PTHR40765:SF2">
    <property type="entry name" value="ESX-2 SECRETION SYSTEM ATPASE ECCB2"/>
    <property type="match status" value="1"/>
</dbReference>
<evidence type="ECO:0000313" key="12">
    <source>
        <dbReference type="EMBL" id="MFD0926256.1"/>
    </source>
</evidence>
<dbReference type="Proteomes" id="UP001597068">
    <property type="component" value="Unassembled WGS sequence"/>
</dbReference>
<dbReference type="InterPro" id="IPR044857">
    <property type="entry name" value="T7SS_EccB_R1"/>
</dbReference>
<comment type="similarity">
    <text evidence="2">Belongs to the EccB family.</text>
</comment>
<evidence type="ECO:0000256" key="5">
    <source>
        <dbReference type="ARBA" id="ARBA00022741"/>
    </source>
</evidence>
<keyword evidence="6" id="KW-0378">Hydrolase</keyword>
<keyword evidence="13" id="KW-1185">Reference proteome</keyword>
<keyword evidence="5" id="KW-0547">Nucleotide-binding</keyword>
<evidence type="ECO:0000256" key="4">
    <source>
        <dbReference type="ARBA" id="ARBA00022692"/>
    </source>
</evidence>
<dbReference type="PANTHER" id="PTHR40765">
    <property type="entry name" value="ESX-2 SECRETION SYSTEM ATPASE ECCB2"/>
    <property type="match status" value="1"/>
</dbReference>
<evidence type="ECO:0000256" key="11">
    <source>
        <dbReference type="SAM" id="Phobius"/>
    </source>
</evidence>
<sequence length="479" mass="49309">MAQRTTKSQVSGYRFLLKRLEHALVRRDIRMIHDPMGGHVKAVIVGLILTLVVVGGAVALGFFKPQGSVGDSTIVMSKQSGQLYVIVDGRLHPALNLASARLVAGKAEKPASVSDSVLADYPRGAQLGIPGAPSDLSATGAPGVSQWSVCDRLDEPRDPDGSPTVGVIAGAPVPGPGARDLGPSDALYVRSGNDRYVLYRGTRAQVDPDDVVVRQALGLQSVDARSVSPALLDAVPPSRPIAAPEIPGAGDASRFGLNGARIGSIIRVSSLDTAAGGGDQLYVVLRDGIQKVSPFVADLIRASVATSGQPITVSPSAITTVQPVESLSVAGYPDTAPTEVEGTSQKALCFGWRKDGDTAATVGLALEPDFPVADQKTLVSTVGARADGLGADVSYVPPGTNYFVRTTGSDPDSAQTASDFLVADTGVRYGVPSSATGALGMPDPLTAPYPIVRLMPPGPALARNTALIERSDVTPDAGS</sequence>
<keyword evidence="3" id="KW-1003">Cell membrane</keyword>
<dbReference type="EMBL" id="JBHTIL010000001">
    <property type="protein sequence ID" value="MFD0926256.1"/>
    <property type="molecule type" value="Genomic_DNA"/>
</dbReference>
<evidence type="ECO:0000256" key="6">
    <source>
        <dbReference type="ARBA" id="ARBA00022801"/>
    </source>
</evidence>
<accession>A0ABW3G6E4</accession>
<keyword evidence="7" id="KW-0067">ATP-binding</keyword>
<evidence type="ECO:0000256" key="9">
    <source>
        <dbReference type="ARBA" id="ARBA00023136"/>
    </source>
</evidence>
<evidence type="ECO:0000256" key="10">
    <source>
        <dbReference type="SAM" id="MobiDB-lite"/>
    </source>
</evidence>
<keyword evidence="8 11" id="KW-1133">Transmembrane helix</keyword>
<dbReference type="RefSeq" id="WP_253645856.1">
    <property type="nucleotide sequence ID" value="NZ_BAAAMO010000002.1"/>
</dbReference>
<dbReference type="Gene3D" id="2.40.50.910">
    <property type="entry name" value="Type VII secretion system EccB, repeat 3 domain"/>
    <property type="match status" value="1"/>
</dbReference>
<evidence type="ECO:0000256" key="2">
    <source>
        <dbReference type="ARBA" id="ARBA00008149"/>
    </source>
</evidence>
<dbReference type="Pfam" id="PF05108">
    <property type="entry name" value="T7SS_ESX1_EccB"/>
    <property type="match status" value="1"/>
</dbReference>
<dbReference type="Gene3D" id="3.30.2390.20">
    <property type="entry name" value="Type VII secretion system EccB, repeat 1 domain"/>
    <property type="match status" value="1"/>
</dbReference>